<dbReference type="Proteomes" id="UP000828048">
    <property type="component" value="Chromosome 10"/>
</dbReference>
<protein>
    <submittedName>
        <fullName evidence="1">Uncharacterized protein</fullName>
    </submittedName>
</protein>
<evidence type="ECO:0000313" key="1">
    <source>
        <dbReference type="EMBL" id="KAH7840032.1"/>
    </source>
</evidence>
<name>A0ACB7XHD5_9ERIC</name>
<organism evidence="1 2">
    <name type="scientific">Vaccinium darrowii</name>
    <dbReference type="NCBI Taxonomy" id="229202"/>
    <lineage>
        <taxon>Eukaryota</taxon>
        <taxon>Viridiplantae</taxon>
        <taxon>Streptophyta</taxon>
        <taxon>Embryophyta</taxon>
        <taxon>Tracheophyta</taxon>
        <taxon>Spermatophyta</taxon>
        <taxon>Magnoliopsida</taxon>
        <taxon>eudicotyledons</taxon>
        <taxon>Gunneridae</taxon>
        <taxon>Pentapetalae</taxon>
        <taxon>asterids</taxon>
        <taxon>Ericales</taxon>
        <taxon>Ericaceae</taxon>
        <taxon>Vaccinioideae</taxon>
        <taxon>Vaccinieae</taxon>
        <taxon>Vaccinium</taxon>
    </lineage>
</organism>
<keyword evidence="2" id="KW-1185">Reference proteome</keyword>
<evidence type="ECO:0000313" key="2">
    <source>
        <dbReference type="Proteomes" id="UP000828048"/>
    </source>
</evidence>
<proteinExistence type="predicted"/>
<dbReference type="EMBL" id="CM037160">
    <property type="protein sequence ID" value="KAH7840032.1"/>
    <property type="molecule type" value="Genomic_DNA"/>
</dbReference>
<gene>
    <name evidence="1" type="ORF">Vadar_011668</name>
</gene>
<comment type="caution">
    <text evidence="1">The sequence shown here is derived from an EMBL/GenBank/DDBJ whole genome shotgun (WGS) entry which is preliminary data.</text>
</comment>
<accession>A0ACB7XHD5</accession>
<sequence length="209" mass="23529">MKELASKRLNGKPQPCGTNGKNRDYGLVGLRDAMGVGINGNQLKLHVGRNLERLPKISECLLGRKKRNDKDWIPSEHDHGVDQMLGHGLASDGHLPYGPQQWGWLEVGLEKLRAPVVGLPKDQYLRQSWASPHRHAIGHGIPDSYLDKVREVAKQFFLLPVEEKKKYSHGVKDGEGYGGDLIVSEKQVLDWSDRLVLKVLPEDERRPNL</sequence>
<reference evidence="1 2" key="1">
    <citation type="journal article" date="2021" name="Hortic Res">
        <title>High-quality reference genome and annotation aids understanding of berry development for evergreen blueberry (Vaccinium darrowii).</title>
        <authorList>
            <person name="Yu J."/>
            <person name="Hulse-Kemp A.M."/>
            <person name="Babiker E."/>
            <person name="Staton M."/>
        </authorList>
    </citation>
    <scope>NUCLEOTIDE SEQUENCE [LARGE SCALE GENOMIC DNA]</scope>
    <source>
        <strain evidence="2">cv. NJ 8807/NJ 8810</strain>
        <tissue evidence="1">Young leaf</tissue>
    </source>
</reference>